<proteinExistence type="predicted"/>
<dbReference type="Proteomes" id="UP000054995">
    <property type="component" value="Unassembled WGS sequence"/>
</dbReference>
<name>A0A0V1G592_TRIPS</name>
<organism evidence="1 2">
    <name type="scientific">Trichinella pseudospiralis</name>
    <name type="common">Parasitic roundworm</name>
    <dbReference type="NCBI Taxonomy" id="6337"/>
    <lineage>
        <taxon>Eukaryota</taxon>
        <taxon>Metazoa</taxon>
        <taxon>Ecdysozoa</taxon>
        <taxon>Nematoda</taxon>
        <taxon>Enoplea</taxon>
        <taxon>Dorylaimia</taxon>
        <taxon>Trichinellida</taxon>
        <taxon>Trichinellidae</taxon>
        <taxon>Trichinella</taxon>
    </lineage>
</organism>
<reference evidence="1 2" key="1">
    <citation type="submission" date="2015-01" db="EMBL/GenBank/DDBJ databases">
        <title>Evolution of Trichinella species and genotypes.</title>
        <authorList>
            <person name="Korhonen P.K."/>
            <person name="Edoardo P."/>
            <person name="Giuseppe L.R."/>
            <person name="Gasser R.B."/>
        </authorList>
    </citation>
    <scope>NUCLEOTIDE SEQUENCE [LARGE SCALE GENOMIC DNA]</scope>
    <source>
        <strain evidence="1">ISS470</strain>
    </source>
</reference>
<keyword evidence="2" id="KW-1185">Reference proteome</keyword>
<evidence type="ECO:0000313" key="1">
    <source>
        <dbReference type="EMBL" id="KRY93478.1"/>
    </source>
</evidence>
<gene>
    <name evidence="1" type="ORF">T4D_14061</name>
</gene>
<comment type="caution">
    <text evidence="1">The sequence shown here is derived from an EMBL/GenBank/DDBJ whole genome shotgun (WGS) entry which is preliminary data.</text>
</comment>
<evidence type="ECO:0000313" key="2">
    <source>
        <dbReference type="Proteomes" id="UP000054995"/>
    </source>
</evidence>
<accession>A0A0V1G592</accession>
<dbReference type="EMBL" id="JYDT01000002">
    <property type="protein sequence ID" value="KRY93478.1"/>
    <property type="molecule type" value="Genomic_DNA"/>
</dbReference>
<protein>
    <submittedName>
        <fullName evidence="1">Uncharacterized protein</fullName>
    </submittedName>
</protein>
<sequence length="64" mass="7422">MLVVNIQHLICLVNDRFQLHYKRENDDLASVYVHGRGNNNTLRFVVYLSRDAQDPLYDSGACIK</sequence>